<sequence length="347" mass="38554">MDQRVVCSSVSEREPCPTDRRIFGVEAAPPPPAVSAASAMTRVGNHTNSSDPQSVQSRVFVGNLNTYVVGKEEVERIFSRYGRLIGISMHKGYAFVQYTDTWDARNAVVGEDGRTVAGQLLDVNMVSEPKPHQVNRKRSLFSPTTFVNVNRGVPPLKRARTDLLGPRPSLPRFTDKEQASIDALYNNGEPDILICGNCKEVFPGIHKLIEHKKQSCKLRFTCRCQHTSSPPGAPAMPVCAQCQSRQNTWWDLVQHFQVAHNALLYVKEDELTESSNMKGEEEGSTCSNCSTSDSRNGTSLTQDCWEEQRDASTEADIRDDEEENRQHQTPPAEDKSVDTTDLKASLG</sequence>
<dbReference type="AlphaFoldDB" id="A0AAV1YQA4"/>
<dbReference type="Gene3D" id="3.30.70.330">
    <property type="match status" value="1"/>
</dbReference>
<feature type="domain" description="RRM" evidence="4">
    <location>
        <begin position="57"/>
        <end position="128"/>
    </location>
</feature>
<feature type="region of interest" description="Disordered" evidence="3">
    <location>
        <begin position="274"/>
        <end position="347"/>
    </location>
</feature>
<dbReference type="EMBL" id="CAXIEN010000001">
    <property type="protein sequence ID" value="CAL1261094.1"/>
    <property type="molecule type" value="Genomic_DNA"/>
</dbReference>
<dbReference type="InterPro" id="IPR000504">
    <property type="entry name" value="RRM_dom"/>
</dbReference>
<evidence type="ECO:0000313" key="6">
    <source>
        <dbReference type="Proteomes" id="UP001497382"/>
    </source>
</evidence>
<reference evidence="5 6" key="1">
    <citation type="submission" date="2024-04" db="EMBL/GenBank/DDBJ databases">
        <authorList>
            <person name="Rising A."/>
            <person name="Reimegard J."/>
            <person name="Sonavane S."/>
            <person name="Akerstrom W."/>
            <person name="Nylinder S."/>
            <person name="Hedman E."/>
            <person name="Kallberg Y."/>
        </authorList>
    </citation>
    <scope>NUCLEOTIDE SEQUENCE [LARGE SCALE GENOMIC DNA]</scope>
</reference>
<keyword evidence="6" id="KW-1185">Reference proteome</keyword>
<dbReference type="PROSITE" id="PS50102">
    <property type="entry name" value="RRM"/>
    <property type="match status" value="1"/>
</dbReference>
<dbReference type="InterPro" id="IPR051186">
    <property type="entry name" value="RRM_HNRPC/RALY_subfam"/>
</dbReference>
<feature type="compositionally biased region" description="Polar residues" evidence="3">
    <location>
        <begin position="284"/>
        <end position="302"/>
    </location>
</feature>
<accession>A0AAV1YQA4</accession>
<dbReference type="GO" id="GO:0003723">
    <property type="term" value="F:RNA binding"/>
    <property type="evidence" value="ECO:0007669"/>
    <property type="project" value="UniProtKB-UniRule"/>
</dbReference>
<feature type="compositionally biased region" description="Basic and acidic residues" evidence="3">
    <location>
        <begin position="332"/>
        <end position="341"/>
    </location>
</feature>
<name>A0AAV1YQA4_9ARAC</name>
<evidence type="ECO:0000256" key="1">
    <source>
        <dbReference type="ARBA" id="ARBA00022884"/>
    </source>
</evidence>
<keyword evidence="1 2" id="KW-0694">RNA-binding</keyword>
<dbReference type="PANTHER" id="PTHR13968:SF26">
    <property type="entry name" value="RRM DOMAIN-CONTAINING PROTEIN"/>
    <property type="match status" value="1"/>
</dbReference>
<dbReference type="SUPFAM" id="SSF54928">
    <property type="entry name" value="RNA-binding domain, RBD"/>
    <property type="match status" value="1"/>
</dbReference>
<dbReference type="SMART" id="SM00360">
    <property type="entry name" value="RRM"/>
    <property type="match status" value="1"/>
</dbReference>
<feature type="compositionally biased region" description="Basic and acidic residues" evidence="3">
    <location>
        <begin position="306"/>
        <end position="316"/>
    </location>
</feature>
<evidence type="ECO:0000313" key="5">
    <source>
        <dbReference type="EMBL" id="CAL1261094.1"/>
    </source>
</evidence>
<protein>
    <recommendedName>
        <fullName evidence="4">RRM domain-containing protein</fullName>
    </recommendedName>
</protein>
<dbReference type="GO" id="GO:0005634">
    <property type="term" value="C:nucleus"/>
    <property type="evidence" value="ECO:0007669"/>
    <property type="project" value="TreeGrafter"/>
</dbReference>
<dbReference type="InterPro" id="IPR035979">
    <property type="entry name" value="RBD_domain_sf"/>
</dbReference>
<dbReference type="Pfam" id="PF00076">
    <property type="entry name" value="RRM_1"/>
    <property type="match status" value="1"/>
</dbReference>
<dbReference type="PANTHER" id="PTHR13968">
    <property type="entry name" value="HETEROGENEOUS NUCLEAR RIBONUCLEOPROTEIN"/>
    <property type="match status" value="1"/>
</dbReference>
<evidence type="ECO:0000256" key="3">
    <source>
        <dbReference type="SAM" id="MobiDB-lite"/>
    </source>
</evidence>
<comment type="caution">
    <text evidence="5">The sequence shown here is derived from an EMBL/GenBank/DDBJ whole genome shotgun (WGS) entry which is preliminary data.</text>
</comment>
<dbReference type="InterPro" id="IPR012677">
    <property type="entry name" value="Nucleotide-bd_a/b_plait_sf"/>
</dbReference>
<evidence type="ECO:0000259" key="4">
    <source>
        <dbReference type="PROSITE" id="PS50102"/>
    </source>
</evidence>
<organism evidence="5 6">
    <name type="scientific">Larinioides sclopetarius</name>
    <dbReference type="NCBI Taxonomy" id="280406"/>
    <lineage>
        <taxon>Eukaryota</taxon>
        <taxon>Metazoa</taxon>
        <taxon>Ecdysozoa</taxon>
        <taxon>Arthropoda</taxon>
        <taxon>Chelicerata</taxon>
        <taxon>Arachnida</taxon>
        <taxon>Araneae</taxon>
        <taxon>Araneomorphae</taxon>
        <taxon>Entelegynae</taxon>
        <taxon>Araneoidea</taxon>
        <taxon>Araneidae</taxon>
        <taxon>Larinioides</taxon>
    </lineage>
</organism>
<proteinExistence type="predicted"/>
<gene>
    <name evidence="5" type="ORF">LARSCL_LOCUS202</name>
</gene>
<evidence type="ECO:0000256" key="2">
    <source>
        <dbReference type="PROSITE-ProRule" id="PRU00176"/>
    </source>
</evidence>
<dbReference type="Proteomes" id="UP001497382">
    <property type="component" value="Unassembled WGS sequence"/>
</dbReference>
<dbReference type="FunFam" id="3.30.70.330:FF:000431">
    <property type="entry name" value="Heterogeneous nuclear ribonucleoprotein C"/>
    <property type="match status" value="1"/>
</dbReference>